<evidence type="ECO:0000256" key="4">
    <source>
        <dbReference type="ARBA" id="ARBA00022840"/>
    </source>
</evidence>
<organism evidence="13 14">
    <name type="scientific">Vitrella brassicaformis (strain CCMP3155)</name>
    <dbReference type="NCBI Taxonomy" id="1169540"/>
    <lineage>
        <taxon>Eukaryota</taxon>
        <taxon>Sar</taxon>
        <taxon>Alveolata</taxon>
        <taxon>Colpodellida</taxon>
        <taxon>Vitrellaceae</taxon>
        <taxon>Vitrella</taxon>
    </lineage>
</organism>
<dbReference type="SUPFAM" id="SSF52374">
    <property type="entry name" value="Nucleotidylyl transferase"/>
    <property type="match status" value="1"/>
</dbReference>
<evidence type="ECO:0000256" key="7">
    <source>
        <dbReference type="ARBA" id="ARBA00030904"/>
    </source>
</evidence>
<keyword evidence="2 8" id="KW-0436">Ligase</keyword>
<keyword evidence="14" id="KW-1185">Reference proteome</keyword>
<keyword evidence="5 8" id="KW-0648">Protein biosynthesis</keyword>
<keyword evidence="6 8" id="KW-0030">Aminoacyl-tRNA synthetase</keyword>
<comment type="similarity">
    <text evidence="8">Belongs to the class-I aminoacyl-tRNA synthetase family.</text>
</comment>
<dbReference type="CDD" id="cd07957">
    <property type="entry name" value="Anticodon_Ia_Met"/>
    <property type="match status" value="1"/>
</dbReference>
<gene>
    <name evidence="13" type="ORF">Vbra_1113</name>
</gene>
<feature type="domain" description="Methionyl/Leucyl tRNA synthetase" evidence="11">
    <location>
        <begin position="97"/>
        <end position="238"/>
    </location>
</feature>
<dbReference type="InterPro" id="IPR009080">
    <property type="entry name" value="tRNAsynth_Ia_anticodon-bd"/>
</dbReference>
<dbReference type="HAMAP" id="MF_01228">
    <property type="entry name" value="Met_tRNA_synth_type2"/>
    <property type="match status" value="1"/>
</dbReference>
<keyword evidence="4 8" id="KW-0067">ATP-binding</keyword>
<sequence>MQSSAVLPAFLLGSILLCCVERSAAFSHLQLPSLPRSHRRPSVSVDSSPSLSLSPPVGSSSVLLHRRRPTARRTSLLASTDSAADAATGTLDKSPFFITTPIYYVNDAPHIGHAYTTVACDVIARFMRLDGREVCFLTGTDEHGQKVQEAADRAGRTAIEFCDDVSETFRQLTYDRLNCTVDRFIRTTEEGHRKAVQHLWRVLEERGHIYLGAYEGWYSVRDEAYFSDSELVDGKAPTGAEVIKVVKEPSYFFRLSEWQDALLRFYEENPDFLGPWSRKNEVISFVKEGLRDLSISRTSFQWGVRVPESDEHVVYVWLDALTNYLTAVGYPDTESEPFRKYWPASLHVVGKDILRFHAIMWPAFLLAAGIEPPKRVFAHGWWTRDGQKISKSVGNVIDPIQLVERYGLDAVRYFMISEVAFGQDGDYSDTSMANAANTLANDLGNLLQRTLTLVYKNCDKQIPQPQTDFTEDDQALLSAADGLLEECRRSVALTQGLHHYAEALIKVARQANKYIESQAPWQLKKTDAARMTTVLFVLCETLRRVAVLFQPIIPLAASQMLDQLGVPTDERAFDSVEEGRRKSGVAIDKPSPVFRKMEIETGDDAAKADKGGREQTKAQKETLPAVAL</sequence>
<keyword evidence="10" id="KW-0732">Signal</keyword>
<dbReference type="PANTHER" id="PTHR43326">
    <property type="entry name" value="METHIONYL-TRNA SYNTHETASE"/>
    <property type="match status" value="1"/>
</dbReference>
<dbReference type="InterPro" id="IPR041872">
    <property type="entry name" value="Anticodon_Met"/>
</dbReference>
<dbReference type="Gene3D" id="3.40.50.620">
    <property type="entry name" value="HUPs"/>
    <property type="match status" value="1"/>
</dbReference>
<feature type="compositionally biased region" description="Low complexity" evidence="9">
    <location>
        <begin position="42"/>
        <end position="63"/>
    </location>
</feature>
<evidence type="ECO:0000256" key="9">
    <source>
        <dbReference type="SAM" id="MobiDB-lite"/>
    </source>
</evidence>
<dbReference type="Gene3D" id="2.170.220.10">
    <property type="match status" value="1"/>
</dbReference>
<dbReference type="NCBIfam" id="NF008900">
    <property type="entry name" value="PRK12267.1"/>
    <property type="match status" value="1"/>
</dbReference>
<dbReference type="Pfam" id="PF19303">
    <property type="entry name" value="Anticodon_3"/>
    <property type="match status" value="1"/>
</dbReference>
<proteinExistence type="inferred from homology"/>
<dbReference type="EC" id="6.1.1.10" evidence="1"/>
<dbReference type="VEuPathDB" id="CryptoDB:Vbra_1113"/>
<feature type="compositionally biased region" description="Basic and acidic residues" evidence="9">
    <location>
        <begin position="598"/>
        <end position="620"/>
    </location>
</feature>
<feature type="region of interest" description="Disordered" evidence="9">
    <location>
        <begin position="34"/>
        <end position="65"/>
    </location>
</feature>
<evidence type="ECO:0000256" key="6">
    <source>
        <dbReference type="ARBA" id="ARBA00023146"/>
    </source>
</evidence>
<dbReference type="OrthoDB" id="24670at2759"/>
<dbReference type="GO" id="GO:0005524">
    <property type="term" value="F:ATP binding"/>
    <property type="evidence" value="ECO:0007669"/>
    <property type="project" value="UniProtKB-KW"/>
</dbReference>
<dbReference type="InterPro" id="IPR014729">
    <property type="entry name" value="Rossmann-like_a/b/a_fold"/>
</dbReference>
<dbReference type="InterPro" id="IPR033911">
    <property type="entry name" value="MetRS_core"/>
</dbReference>
<evidence type="ECO:0000313" key="13">
    <source>
        <dbReference type="EMBL" id="CEL95847.1"/>
    </source>
</evidence>
<feature type="chain" id="PRO_5005187656" description="methionine--tRNA ligase" evidence="10">
    <location>
        <begin position="26"/>
        <end position="628"/>
    </location>
</feature>
<evidence type="ECO:0000256" key="8">
    <source>
        <dbReference type="RuleBase" id="RU363039"/>
    </source>
</evidence>
<dbReference type="OMA" id="NMFLPDR"/>
<reference evidence="13 14" key="1">
    <citation type="submission" date="2014-11" db="EMBL/GenBank/DDBJ databases">
        <authorList>
            <person name="Zhu J."/>
            <person name="Qi W."/>
            <person name="Song R."/>
        </authorList>
    </citation>
    <scope>NUCLEOTIDE SEQUENCE [LARGE SCALE GENOMIC DNA]</scope>
</reference>
<dbReference type="InterPro" id="IPR014758">
    <property type="entry name" value="Met-tRNA_synth"/>
</dbReference>
<dbReference type="FunFam" id="2.170.220.10:FF:000002">
    <property type="entry name" value="Methionine--tRNA ligase"/>
    <property type="match status" value="1"/>
</dbReference>
<accession>A0A0G4EHY2</accession>
<dbReference type="InterPro" id="IPR023457">
    <property type="entry name" value="Met-tRNA_synth_2"/>
</dbReference>
<dbReference type="CDD" id="cd00814">
    <property type="entry name" value="MetRS_core"/>
    <property type="match status" value="1"/>
</dbReference>
<name>A0A0G4EHY2_VITBC</name>
<evidence type="ECO:0000256" key="1">
    <source>
        <dbReference type="ARBA" id="ARBA00012838"/>
    </source>
</evidence>
<evidence type="ECO:0000313" key="14">
    <source>
        <dbReference type="Proteomes" id="UP000041254"/>
    </source>
</evidence>
<dbReference type="SUPFAM" id="SSF47323">
    <property type="entry name" value="Anticodon-binding domain of a subclass of class I aminoacyl-tRNA synthetases"/>
    <property type="match status" value="1"/>
</dbReference>
<dbReference type="InterPro" id="IPR015413">
    <property type="entry name" value="Methionyl/Leucyl_tRNA_Synth"/>
</dbReference>
<feature type="domain" description="Methionyl-tRNA synthetase anticodon-binding" evidence="12">
    <location>
        <begin position="470"/>
        <end position="604"/>
    </location>
</feature>
<evidence type="ECO:0000256" key="5">
    <source>
        <dbReference type="ARBA" id="ARBA00022917"/>
    </source>
</evidence>
<dbReference type="NCBIfam" id="TIGR00398">
    <property type="entry name" value="metG"/>
    <property type="match status" value="1"/>
</dbReference>
<evidence type="ECO:0000256" key="3">
    <source>
        <dbReference type="ARBA" id="ARBA00022741"/>
    </source>
</evidence>
<feature type="domain" description="Methionyl/Leucyl tRNA synthetase" evidence="11">
    <location>
        <begin position="242"/>
        <end position="451"/>
    </location>
</feature>
<dbReference type="InParanoid" id="A0A0G4EHY2"/>
<evidence type="ECO:0000256" key="10">
    <source>
        <dbReference type="SAM" id="SignalP"/>
    </source>
</evidence>
<dbReference type="GO" id="GO:0006431">
    <property type="term" value="P:methionyl-tRNA aminoacylation"/>
    <property type="evidence" value="ECO:0007669"/>
    <property type="project" value="InterPro"/>
</dbReference>
<feature type="region of interest" description="Disordered" evidence="9">
    <location>
        <begin position="598"/>
        <end position="628"/>
    </location>
</feature>
<evidence type="ECO:0000256" key="2">
    <source>
        <dbReference type="ARBA" id="ARBA00022598"/>
    </source>
</evidence>
<dbReference type="PANTHER" id="PTHR43326:SF1">
    <property type="entry name" value="METHIONINE--TRNA LIGASE, MITOCHONDRIAL"/>
    <property type="match status" value="1"/>
</dbReference>
<dbReference type="AlphaFoldDB" id="A0A0G4EHY2"/>
<evidence type="ECO:0000259" key="12">
    <source>
        <dbReference type="Pfam" id="PF19303"/>
    </source>
</evidence>
<dbReference type="EMBL" id="CDMY01000240">
    <property type="protein sequence ID" value="CEL95847.1"/>
    <property type="molecule type" value="Genomic_DNA"/>
</dbReference>
<feature type="signal peptide" evidence="10">
    <location>
        <begin position="1"/>
        <end position="25"/>
    </location>
</feature>
<dbReference type="PRINTS" id="PR01041">
    <property type="entry name" value="TRNASYNTHMET"/>
</dbReference>
<dbReference type="Gene3D" id="1.10.730.10">
    <property type="entry name" value="Isoleucyl-tRNA Synthetase, Domain 1"/>
    <property type="match status" value="1"/>
</dbReference>
<dbReference type="Pfam" id="PF09334">
    <property type="entry name" value="tRNA-synt_1g"/>
    <property type="match status" value="2"/>
</dbReference>
<dbReference type="STRING" id="1169540.A0A0G4EHY2"/>
<evidence type="ECO:0000259" key="11">
    <source>
        <dbReference type="Pfam" id="PF09334"/>
    </source>
</evidence>
<dbReference type="PhylomeDB" id="A0A0G4EHY2"/>
<protein>
    <recommendedName>
        <fullName evidence="1">methionine--tRNA ligase</fullName>
        <ecNumber evidence="1">6.1.1.10</ecNumber>
    </recommendedName>
    <alternativeName>
        <fullName evidence="7">Methionyl-tRNA synthetase</fullName>
    </alternativeName>
</protein>
<dbReference type="Proteomes" id="UP000041254">
    <property type="component" value="Unassembled WGS sequence"/>
</dbReference>
<dbReference type="GO" id="GO:0004825">
    <property type="term" value="F:methionine-tRNA ligase activity"/>
    <property type="evidence" value="ECO:0007669"/>
    <property type="project" value="UniProtKB-EC"/>
</dbReference>
<keyword evidence="3 8" id="KW-0547">Nucleotide-binding</keyword>